<keyword evidence="3" id="KW-1185">Reference proteome</keyword>
<proteinExistence type="predicted"/>
<feature type="compositionally biased region" description="Polar residues" evidence="1">
    <location>
        <begin position="293"/>
        <end position="304"/>
    </location>
</feature>
<sequence length="346" mass="39566">MQIILGFLMAITLFTGTLVTGFAQSESVECKAASDAKKQIESLDRKYLELKKKAYAEWESVSKSGQYSGSWEEFAQKFIDSSEVKEIQALRQKYAEIDQKCPQYGALKPEYSDSKKKDCDNTNYQNIKKTFFTIEQKMIAAKEKYYKEWESLSKSGKYSNSWDQYAKENLYSSSEALEYQNIQAKYGNLVQYCQSESVAVVPKTLQIPSGCNESELKIAKKTLLESDGKVTALKERLYSEWKLHADAGKTTDSWDTYMKQHFDGAVEVKEWRQLQEKYAGVIHICTPTNMDVVSPNSQISQQTEKSTKSKIISEKKKDSDKSEKLKKTKKAKKPSDQQVKPTLKNN</sequence>
<feature type="compositionally biased region" description="Polar residues" evidence="1">
    <location>
        <begin position="336"/>
        <end position="346"/>
    </location>
</feature>
<evidence type="ECO:0000256" key="1">
    <source>
        <dbReference type="SAM" id="MobiDB-lite"/>
    </source>
</evidence>
<feature type="compositionally biased region" description="Basic and acidic residues" evidence="1">
    <location>
        <begin position="305"/>
        <end position="325"/>
    </location>
</feature>
<dbReference type="KEGG" id="tah:SU86_001260"/>
<feature type="region of interest" description="Disordered" evidence="1">
    <location>
        <begin position="293"/>
        <end position="346"/>
    </location>
</feature>
<protein>
    <submittedName>
        <fullName evidence="2">Uncharacterized protein</fullName>
    </submittedName>
</protein>
<dbReference type="STRING" id="1603555.SU86_001260"/>
<dbReference type="Proteomes" id="UP000266745">
    <property type="component" value="Chromosome"/>
</dbReference>
<dbReference type="AlphaFoldDB" id="A0A3G1AZB3"/>
<evidence type="ECO:0000313" key="2">
    <source>
        <dbReference type="EMBL" id="AJZ75238.1"/>
    </source>
</evidence>
<gene>
    <name evidence="2" type="ORF">SU86_001260</name>
</gene>
<name>A0A3G1AZB3_9ARCH</name>
<reference evidence="2 3" key="1">
    <citation type="journal article" date="2016" name="Sci. Rep.">
        <title>A novel ammonia-oxidizing archaeon from wastewater treatment plant: Its enrichment, physiological and genomic characteristics.</title>
        <authorList>
            <person name="Li Y."/>
            <person name="Ding K."/>
            <person name="Wen X."/>
            <person name="Zhang B."/>
            <person name="Shen B."/>
            <person name="Yang Y."/>
        </authorList>
    </citation>
    <scope>NUCLEOTIDE SEQUENCE [LARGE SCALE GENOMIC DNA]</scope>
    <source>
        <strain evidence="2 3">SAT1</strain>
    </source>
</reference>
<dbReference type="RefSeq" id="WP_048187717.1">
    <property type="nucleotide sequence ID" value="NZ_CP011097.1"/>
</dbReference>
<dbReference type="EMBL" id="CP011097">
    <property type="protein sequence ID" value="AJZ75238.1"/>
    <property type="molecule type" value="Genomic_DNA"/>
</dbReference>
<organism evidence="2 3">
    <name type="scientific">Candidatus Nitrosotenuis cloacae</name>
    <dbReference type="NCBI Taxonomy" id="1603555"/>
    <lineage>
        <taxon>Archaea</taxon>
        <taxon>Nitrososphaerota</taxon>
        <taxon>Candidatus Nitrosotenuis</taxon>
    </lineage>
</organism>
<accession>A0A3G1AZB3</accession>
<dbReference type="GeneID" id="24875007"/>
<evidence type="ECO:0000313" key="3">
    <source>
        <dbReference type="Proteomes" id="UP000266745"/>
    </source>
</evidence>